<dbReference type="RefSeq" id="WP_004839521.1">
    <property type="nucleotide sequence ID" value="NZ_CP066014.1"/>
</dbReference>
<evidence type="ECO:0000256" key="2">
    <source>
        <dbReference type="SAM" id="Phobius"/>
    </source>
</evidence>
<evidence type="ECO:0000259" key="7">
    <source>
        <dbReference type="Pfam" id="PF17974"/>
    </source>
</evidence>
<dbReference type="CDD" id="cd14244">
    <property type="entry name" value="GH_101_like"/>
    <property type="match status" value="1"/>
</dbReference>
<dbReference type="InterPro" id="IPR035364">
    <property type="entry name" value="Beta_sandwich_GH101"/>
</dbReference>
<feature type="compositionally biased region" description="Low complexity" evidence="1">
    <location>
        <begin position="1732"/>
        <end position="1744"/>
    </location>
</feature>
<feature type="region of interest" description="Disordered" evidence="1">
    <location>
        <begin position="30"/>
        <end position="129"/>
    </location>
</feature>
<evidence type="ECO:0000259" key="5">
    <source>
        <dbReference type="Pfam" id="PF17451"/>
    </source>
</evidence>
<evidence type="ECO:0000259" key="8">
    <source>
        <dbReference type="Pfam" id="PF17995"/>
    </source>
</evidence>
<feature type="domain" description="Endo-alpha-N-acetylgalactosaminidase" evidence="4">
    <location>
        <begin position="589"/>
        <end position="879"/>
    </location>
</feature>
<dbReference type="SUPFAM" id="SSF46997">
    <property type="entry name" value="Bacterial immunoglobulin/albumin-binding domains"/>
    <property type="match status" value="1"/>
</dbReference>
<evidence type="ECO:0000256" key="1">
    <source>
        <dbReference type="SAM" id="MobiDB-lite"/>
    </source>
</evidence>
<dbReference type="InterPro" id="IPR013780">
    <property type="entry name" value="Glyco_hydro_b"/>
</dbReference>
<proteinExistence type="predicted"/>
<keyword evidence="2" id="KW-0472">Membrane</keyword>
<feature type="domain" description="Endo-alpha-N-acetylgalactosaminidase" evidence="7">
    <location>
        <begin position="1204"/>
        <end position="1395"/>
    </location>
</feature>
<dbReference type="Gene3D" id="2.60.120.870">
    <property type="match status" value="1"/>
</dbReference>
<evidence type="ECO:0000259" key="9">
    <source>
        <dbReference type="Pfam" id="PF18080"/>
    </source>
</evidence>
<feature type="domain" description="Galactose mutarotase-like fold" evidence="9">
    <location>
        <begin position="330"/>
        <end position="588"/>
    </location>
</feature>
<dbReference type="Pfam" id="PF17573">
    <property type="entry name" value="GA-like"/>
    <property type="match status" value="1"/>
</dbReference>
<feature type="compositionally biased region" description="Basic and acidic residues" evidence="1">
    <location>
        <begin position="1745"/>
        <end position="1768"/>
    </location>
</feature>
<feature type="signal peptide" evidence="3">
    <location>
        <begin position="1"/>
        <end position="34"/>
    </location>
</feature>
<feature type="transmembrane region" description="Helical" evidence="2">
    <location>
        <begin position="1790"/>
        <end position="1809"/>
    </location>
</feature>
<dbReference type="Pfam" id="PF17974">
    <property type="entry name" value="GalBD_like"/>
    <property type="match status" value="1"/>
</dbReference>
<feature type="domain" description="Endo-alpha-N-acetylgalactosaminidase N-terminal" evidence="8">
    <location>
        <begin position="126"/>
        <end position="304"/>
    </location>
</feature>
<dbReference type="InterPro" id="IPR025706">
    <property type="entry name" value="Endoa_GalNAc"/>
</dbReference>
<dbReference type="Gene3D" id="3.20.20.80">
    <property type="entry name" value="Glycosidases"/>
    <property type="match status" value="1"/>
</dbReference>
<dbReference type="GeneID" id="79022757"/>
<sequence length="1815" mass="205864">MKSKNHAKNKLPKKILACAISLSVLTIASNEAFASEEKPTNELVEKENFEKNDKNETELKNDQINNDVSKEDENKKALENENNKEVEKEKTNSFENNEKPKLEENKNDLPKKSPAKENEQKEVIEWNKASKEGEVEETIVDNTRYNNLKSTQKNDNGQNTANFKKEGVESNPSGNTNVNVDFIDNSNENQSRFGVFLYHKDNSNNIFVGYDRAGWFWEYKLNGKGDYYGGKRVEAPKKGEKNSLSISIKSDGQLNATNNGNAVFDTKVIPKEIFDALINNRSVLLKLGSYGNETTNILVKTDNQENIKAQEKPIEKADEADDSKAVYDTIESKEMKATIDTLFPRVKEYSYKGKTFKANVNFTDTLNINGIKVKPDVKYEKISANEAKYTLTIKDDANYINAILDVRMKILDNQLHFNIVNIVNNNNIKGGSIIDNPKKLITTIDFKDNFLASVSSSEENAKFDGARMSVNTHQKGDDHIDVTNPMGKIENKGYMYGFVSNKNISAGVWSNSQFNYGGGANDYTRLTVNKKTYGKENFVGIGSSAFLYQLAHKNEDGTYKVYDERTWIKPEAKVILADDLNNDGKVNWQDGAIAYRNIMNNPKGSEYVKDLIGQRIAMNFGSQAQNPFLATLDGIKKVYLNTDGLGQMVLLKGYGSEGHDSGHLNYADIGKRIGGAEDFVKLLELAKKYGARIGIHVNASETYPESKYFTPDRLRKDENGNFKYGWNWLDQGINIDASYDLANGRYNRFKDLYDIVGDKLDFVYVDVWGNGQSGDNNAWQTHQLAKELNDLGWRAAFEWGFAGEYDSTFQHWAADLTYGGYSLKGINSDIVRFIRNHQKDSWVGNYPKYGGAAVNPLLGGYDMIDFEGWQGRNDWDGFIKNIFKTNLPTKFIQHYKVYEWKNGNPVNMSDNGQSYKWTPEMEIKLRNEKENGKYDELIITRKSNDVNNPLYKQRKMTLNGKVVFDEGKYLIPWTQNGVEKLYHFNPKAGKSTWEVLDGWSGKVYVYELTDLGKTNEKIVEIVDGKLELDAKANTAYVIYKEKQEKENVKFSEGMGIEDVGFNSKSLEHWDIKGDKKSADVFLSQGANPMLRINDNKEEVSLTQKITGLKKNTKYAIYVGVDNRSDAKAYLEIKSNGKTYSNYTEKSIAKNYVKANAHNTWQKSATVDNTSYFQNMYVYFTTGDNPEDVTITLKREKGEGATYFDDLRVFENKSQMYENSHDIGDGEFFQNFEQVGQGIFPFVIGNVEGVEDNRTHLSEKHDPYTQKGWNGKVINDVIEGNWSLKTNGLTGRNALVYQTIPQNYRFEEGKTYQVVFDYEAGSDGTYAFVIGEGEYTNPSNLKVYHLPKTWEDGNDKSTKRVKFLVEGAKGRWIGILSTTKAADLQKTSGSVSDFRSYKDFVLDNLLIKQVEVTSKILKENFLESFTPQKDLSKYKEESVKDYQDALAKVILADENMKPEDMQKLIDDVYQKQSELEAVKDSIGLEDIESLDAVAQAGEELEKAFDKNTSTTWHSPWYDNSIGKSATVELKQATLIKDFIYIPRQSGHNGIIKSGKLEIIDDKGNSTIIEFKNFAKDAKAKKVEFEKPINAKKIIITPTETCGDNNNVFLSAAEFIFSLQDIGQGHEKIDYDKLKEIIDSVDDENLDSLKENFEYIRENDLISKDSYEKILESVEKYEKLKKAQEDAIKELNDAGIKEDLYLEKIRKAKTIEEVEKIKEELLKLNEQKPDEQTPQNPSNPQNPDDSSNPKDSSKNPKEKNNSNKDDDNKAQRKSKKTIKNEYSKQSNNVKTGVASSTGAILALLGSVVGLFKSKKRK</sequence>
<feature type="compositionally biased region" description="Polar residues" evidence="1">
    <location>
        <begin position="146"/>
        <end position="162"/>
    </location>
</feature>
<dbReference type="InterPro" id="IPR014718">
    <property type="entry name" value="GH-type_carb-bd"/>
</dbReference>
<dbReference type="Gene3D" id="2.70.98.10">
    <property type="match status" value="1"/>
</dbReference>
<dbReference type="Gene3D" id="2.60.120.260">
    <property type="entry name" value="Galactose-binding domain-like"/>
    <property type="match status" value="3"/>
</dbReference>
<dbReference type="InterPro" id="IPR040633">
    <property type="entry name" value="Gal_mutarotas_3"/>
</dbReference>
<reference evidence="11 12" key="1">
    <citation type="submission" date="2020-12" db="EMBL/GenBank/DDBJ databases">
        <title>FDA dAtabase for Regulatory Grade micrObial Sequences (FDA-ARGOS): Supporting development and validation of Infectious Disease Dx tests.</title>
        <authorList>
            <person name="Sproer C."/>
            <person name="Gronow S."/>
            <person name="Severitt S."/>
            <person name="Schroder I."/>
            <person name="Tallon L."/>
            <person name="Sadzewicz L."/>
            <person name="Zhao X."/>
            <person name="Boylan J."/>
            <person name="Ott S."/>
            <person name="Bowen H."/>
            <person name="Vavikolanu K."/>
            <person name="Mehta A."/>
            <person name="Aluvathingal J."/>
            <person name="Nadendla S."/>
            <person name="Lowell S."/>
            <person name="Myers T."/>
            <person name="Yan Y."/>
            <person name="Sichtig H."/>
        </authorList>
    </citation>
    <scope>NUCLEOTIDE SEQUENCE [LARGE SCALE GENOMIC DNA]</scope>
    <source>
        <strain evidence="11 12">FDAARGOS_988</strain>
    </source>
</reference>
<evidence type="ECO:0000313" key="11">
    <source>
        <dbReference type="EMBL" id="QQB61808.1"/>
    </source>
</evidence>
<dbReference type="Gene3D" id="2.60.40.1180">
    <property type="entry name" value="Golgi alpha-mannosidase II"/>
    <property type="match status" value="1"/>
</dbReference>
<evidence type="ECO:0000313" key="12">
    <source>
        <dbReference type="Proteomes" id="UP000595276"/>
    </source>
</evidence>
<organism evidence="11 12">
    <name type="scientific">Anaerococcus vaginalis</name>
    <dbReference type="NCBI Taxonomy" id="33037"/>
    <lineage>
        <taxon>Bacteria</taxon>
        <taxon>Bacillati</taxon>
        <taxon>Bacillota</taxon>
        <taxon>Tissierellia</taxon>
        <taxon>Tissierellales</taxon>
        <taxon>Peptoniphilaceae</taxon>
        <taxon>Anaerococcus</taxon>
    </lineage>
</organism>
<feature type="compositionally biased region" description="Basic and acidic residues" evidence="1">
    <location>
        <begin position="35"/>
        <end position="61"/>
    </location>
</feature>
<protein>
    <submittedName>
        <fullName evidence="11">Discoidin domain-containing protein</fullName>
    </submittedName>
</protein>
<dbReference type="GO" id="GO:0030246">
    <property type="term" value="F:carbohydrate binding"/>
    <property type="evidence" value="ECO:0007669"/>
    <property type="project" value="InterPro"/>
</dbReference>
<dbReference type="InterPro" id="IPR035152">
    <property type="entry name" value="GA-like"/>
</dbReference>
<dbReference type="Pfam" id="PF18080">
    <property type="entry name" value="Gal_mutarotas_3"/>
    <property type="match status" value="1"/>
</dbReference>
<name>A0A7T4K534_9FIRM</name>
<keyword evidence="2" id="KW-0812">Transmembrane</keyword>
<feature type="domain" description="GA-like" evidence="6">
    <location>
        <begin position="1672"/>
        <end position="1720"/>
    </location>
</feature>
<dbReference type="Pfam" id="PF17995">
    <property type="entry name" value="GH101_N"/>
    <property type="match status" value="1"/>
</dbReference>
<feature type="compositionally biased region" description="Basic and acidic residues" evidence="1">
    <location>
        <begin position="68"/>
        <end position="129"/>
    </location>
</feature>
<evidence type="ECO:0000259" key="10">
    <source>
        <dbReference type="Pfam" id="PF21466"/>
    </source>
</evidence>
<dbReference type="Proteomes" id="UP000595276">
    <property type="component" value="Chromosome"/>
</dbReference>
<dbReference type="Pfam" id="PF17451">
    <property type="entry name" value="Glyco_hyd_101C"/>
    <property type="match status" value="1"/>
</dbReference>
<dbReference type="KEGG" id="avg:I6H45_08395"/>
<dbReference type="InterPro" id="IPR040575">
    <property type="entry name" value="GH101_N"/>
</dbReference>
<dbReference type="InterPro" id="IPR009063">
    <property type="entry name" value="Ig/albumin-bd_sf"/>
</dbReference>
<accession>A0A7T4K534</accession>
<feature type="chain" id="PRO_5032645356" evidence="3">
    <location>
        <begin position="35"/>
        <end position="1815"/>
    </location>
</feature>
<keyword evidence="2" id="KW-1133">Transmembrane helix</keyword>
<evidence type="ECO:0000259" key="4">
    <source>
        <dbReference type="Pfam" id="PF12905"/>
    </source>
</evidence>
<gene>
    <name evidence="11" type="ORF">I6H45_08395</name>
</gene>
<evidence type="ECO:0000256" key="3">
    <source>
        <dbReference type="SAM" id="SignalP"/>
    </source>
</evidence>
<feature type="domain" description="Endo-alpha-N-acetylgalactosaminidase" evidence="10">
    <location>
        <begin position="1056"/>
        <end position="1203"/>
    </location>
</feature>
<dbReference type="SUPFAM" id="SSF49785">
    <property type="entry name" value="Galactose-binding domain-like"/>
    <property type="match status" value="1"/>
</dbReference>
<dbReference type="InterPro" id="IPR040502">
    <property type="entry name" value="GH101_dom-6"/>
</dbReference>
<dbReference type="GO" id="GO:0033926">
    <property type="term" value="F:endo-alpha-N-acetylgalactosaminidase activity"/>
    <property type="evidence" value="ECO:0007669"/>
    <property type="project" value="InterPro"/>
</dbReference>
<keyword evidence="3" id="KW-0732">Signal</keyword>
<dbReference type="InterPro" id="IPR008979">
    <property type="entry name" value="Galactose-bd-like_sf"/>
</dbReference>
<dbReference type="Pfam" id="PF21466">
    <property type="entry name" value="GH101_dom-5"/>
    <property type="match status" value="1"/>
</dbReference>
<feature type="region of interest" description="Disordered" evidence="1">
    <location>
        <begin position="146"/>
        <end position="175"/>
    </location>
</feature>
<feature type="domain" description="Glycosyl hydrolase 101 beta-sandwich" evidence="5">
    <location>
        <begin position="886"/>
        <end position="1014"/>
    </location>
</feature>
<feature type="compositionally biased region" description="Polar residues" evidence="1">
    <location>
        <begin position="1781"/>
        <end position="1792"/>
    </location>
</feature>
<evidence type="ECO:0000259" key="6">
    <source>
        <dbReference type="Pfam" id="PF17573"/>
    </source>
</evidence>
<dbReference type="Gene3D" id="1.10.8.40">
    <property type="entry name" value="Albumin-binding domain"/>
    <property type="match status" value="1"/>
</dbReference>
<dbReference type="Pfam" id="PF12905">
    <property type="entry name" value="Glyco_hydro_101"/>
    <property type="match status" value="1"/>
</dbReference>
<feature type="region of interest" description="Disordered" evidence="1">
    <location>
        <begin position="1723"/>
        <end position="1792"/>
    </location>
</feature>
<dbReference type="EMBL" id="CP066014">
    <property type="protein sequence ID" value="QQB61808.1"/>
    <property type="molecule type" value="Genomic_DNA"/>
</dbReference>
<dbReference type="InterPro" id="IPR049314">
    <property type="entry name" value="GH101_dom-5"/>
</dbReference>